<dbReference type="Pfam" id="PF00271">
    <property type="entry name" value="Helicase_C"/>
    <property type="match status" value="1"/>
</dbReference>
<dbReference type="InterPro" id="IPR025202">
    <property type="entry name" value="PLD-like_dom"/>
</dbReference>
<dbReference type="PROSITE" id="PS51192">
    <property type="entry name" value="HELICASE_ATP_BIND_1"/>
    <property type="match status" value="1"/>
</dbReference>
<dbReference type="Pfam" id="PF00176">
    <property type="entry name" value="SNF2-rel_dom"/>
    <property type="match status" value="1"/>
</dbReference>
<protein>
    <submittedName>
        <fullName evidence="4">Helicase SNF2</fullName>
    </submittedName>
</protein>
<keyword evidence="4" id="KW-0347">Helicase</keyword>
<dbReference type="PANTHER" id="PTHR45766">
    <property type="entry name" value="DNA ANNEALING HELICASE AND ENDONUCLEASE ZRANB3 FAMILY MEMBER"/>
    <property type="match status" value="1"/>
</dbReference>
<dbReference type="InterPro" id="IPR049952">
    <property type="entry name" value="PhospholipD-like_anti-phage"/>
</dbReference>
<dbReference type="Gene3D" id="3.30.870.10">
    <property type="entry name" value="Endonuclease Chain A"/>
    <property type="match status" value="1"/>
</dbReference>
<keyword evidence="4" id="KW-0547">Nucleotide-binding</keyword>
<dbReference type="Gene3D" id="3.40.50.300">
    <property type="entry name" value="P-loop containing nucleotide triphosphate hydrolases"/>
    <property type="match status" value="1"/>
</dbReference>
<dbReference type="CDD" id="cd18793">
    <property type="entry name" value="SF2_C_SNF"/>
    <property type="match status" value="1"/>
</dbReference>
<dbReference type="EMBL" id="CP034187">
    <property type="protein sequence ID" value="AZI45163.1"/>
    <property type="molecule type" value="Genomic_DNA"/>
</dbReference>
<dbReference type="GO" id="GO:0005524">
    <property type="term" value="F:ATP binding"/>
    <property type="evidence" value="ECO:0007669"/>
    <property type="project" value="InterPro"/>
</dbReference>
<feature type="domain" description="Helicase ATP-binding" evidence="2">
    <location>
        <begin position="249"/>
        <end position="434"/>
    </location>
</feature>
<proteinExistence type="predicted"/>
<evidence type="ECO:0000256" key="1">
    <source>
        <dbReference type="ARBA" id="ARBA00022801"/>
    </source>
</evidence>
<dbReference type="SMART" id="SM00487">
    <property type="entry name" value="DEXDc"/>
    <property type="match status" value="1"/>
</dbReference>
<dbReference type="InterPro" id="IPR014001">
    <property type="entry name" value="Helicase_ATP-bd"/>
</dbReference>
<evidence type="ECO:0000313" key="5">
    <source>
        <dbReference type="Proteomes" id="UP000276417"/>
    </source>
</evidence>
<dbReference type="KEGG" id="dph:EHF33_19810"/>
<dbReference type="SUPFAM" id="SSF56024">
    <property type="entry name" value="Phospholipase D/nuclease"/>
    <property type="match status" value="1"/>
</dbReference>
<keyword evidence="4" id="KW-0067">ATP-binding</keyword>
<dbReference type="InterPro" id="IPR049730">
    <property type="entry name" value="SNF2/RAD54-like_C"/>
</dbReference>
<dbReference type="InterPro" id="IPR038718">
    <property type="entry name" value="SNF2-like_sf"/>
</dbReference>
<feature type="domain" description="Helicase C-terminal" evidence="3">
    <location>
        <begin position="660"/>
        <end position="846"/>
    </location>
</feature>
<keyword evidence="5" id="KW-1185">Reference proteome</keyword>
<dbReference type="OrthoDB" id="9760715at2"/>
<gene>
    <name evidence="4" type="ORF">EHF33_19810</name>
</gene>
<dbReference type="SMART" id="SM00490">
    <property type="entry name" value="HELICc"/>
    <property type="match status" value="1"/>
</dbReference>
<keyword evidence="1" id="KW-0378">Hydrolase</keyword>
<dbReference type="InterPro" id="IPR027417">
    <property type="entry name" value="P-loop_NTPase"/>
</dbReference>
<dbReference type="SUPFAM" id="SSF52540">
    <property type="entry name" value="P-loop containing nucleoside triphosphate hydrolases"/>
    <property type="match status" value="2"/>
</dbReference>
<geneLocation type="plasmid" evidence="4 5">
    <name>unnamed3</name>
</geneLocation>
<dbReference type="Pfam" id="PF13091">
    <property type="entry name" value="PLDc_2"/>
    <property type="match status" value="1"/>
</dbReference>
<accession>A0A3G8YJM7</accession>
<organism evidence="4 5">
    <name type="scientific">Deinococcus psychrotolerans</name>
    <dbReference type="NCBI Taxonomy" id="2489213"/>
    <lineage>
        <taxon>Bacteria</taxon>
        <taxon>Thermotogati</taxon>
        <taxon>Deinococcota</taxon>
        <taxon>Deinococci</taxon>
        <taxon>Deinococcales</taxon>
        <taxon>Deinococcaceae</taxon>
        <taxon>Deinococcus</taxon>
    </lineage>
</organism>
<dbReference type="Proteomes" id="UP000276417">
    <property type="component" value="Plasmid unnamed3"/>
</dbReference>
<dbReference type="PANTHER" id="PTHR45766:SF6">
    <property type="entry name" value="SWI_SNF-RELATED MATRIX-ASSOCIATED ACTIN-DEPENDENT REGULATOR OF CHROMATIN SUBFAMILY A-LIKE PROTEIN 1"/>
    <property type="match status" value="1"/>
</dbReference>
<keyword evidence="4" id="KW-0614">Plasmid</keyword>
<dbReference type="GO" id="GO:0004386">
    <property type="term" value="F:helicase activity"/>
    <property type="evidence" value="ECO:0007669"/>
    <property type="project" value="UniProtKB-KW"/>
</dbReference>
<dbReference type="NCBIfam" id="NF042964">
    <property type="entry name" value="phospholipD_antiphage"/>
    <property type="match status" value="1"/>
</dbReference>
<evidence type="ECO:0000259" key="2">
    <source>
        <dbReference type="PROSITE" id="PS51192"/>
    </source>
</evidence>
<evidence type="ECO:0000313" key="4">
    <source>
        <dbReference type="EMBL" id="AZI45163.1"/>
    </source>
</evidence>
<dbReference type="GO" id="GO:0016787">
    <property type="term" value="F:hydrolase activity"/>
    <property type="evidence" value="ECO:0007669"/>
    <property type="project" value="UniProtKB-KW"/>
</dbReference>
<dbReference type="InterPro" id="IPR000330">
    <property type="entry name" value="SNF2_N"/>
</dbReference>
<dbReference type="AlphaFoldDB" id="A0A3G8YJM7"/>
<dbReference type="RefSeq" id="WP_124875504.1">
    <property type="nucleotide sequence ID" value="NZ_CP034187.1"/>
</dbReference>
<dbReference type="PROSITE" id="PS51194">
    <property type="entry name" value="HELICASE_CTER"/>
    <property type="match status" value="1"/>
</dbReference>
<reference evidence="4 5" key="1">
    <citation type="submission" date="2018-11" db="EMBL/GenBank/DDBJ databases">
        <title>Deinococcus shelandsis sp. nov., isolated from South Shetland Islands soil of Antarctica.</title>
        <authorList>
            <person name="Tian J."/>
        </authorList>
    </citation>
    <scope>NUCLEOTIDE SEQUENCE [LARGE SCALE GENOMIC DNA]</scope>
    <source>
        <strain evidence="4 5">S14-83T</strain>
        <plasmid evidence="4 5">unnamed3</plasmid>
    </source>
</reference>
<dbReference type="Gene3D" id="3.40.50.10810">
    <property type="entry name" value="Tandem AAA-ATPase domain"/>
    <property type="match status" value="1"/>
</dbReference>
<sequence>MTVRRFSSRRERLDKAFLSTRLEGAASYDRIAGYFNSSLLDLMAEQLEAVSGTVRVICNSDLDPADVQTAKAAAQAQRLSWVAARPETLLVGEQEQVVRGRLARLYKLLIARKLEVRVLPDEAFGLVHGKAGVIRYDTRPATCFMGSTNESRRAWRDNYELVWEDTAPDAVAWVQEEFDALWNDARAVALADAVIEDVGRLANRTVISLPTWQAQPTPAAAIIETPVYRRENGLWAHQKAFVELVMNAHHGPTQKARFVLADQVGLGKTVQLAMCAQLIALSGTKPVLIICPKTLLWQWQAEMLGLLDVPSAVWNGENWVDEAGAVHPANVSNALKRCPRRIGIVSSGLISRGSEAAQMLLSQDYDLVVLDEAHRARRKNSGEGKESQAPDANNLMRFMLDVASRSRSVLLATATPVQLGPIEAWDLLNILAQGDDSVLGTPQSLWRKRPAHALELVMNRIKLPADDTERWQWFSNPLPPAQEHPDFAALRRSLSLSPAQSVAPPQAIHSMALGPGDRRRLQRFPSWMHDHHPFIRRIVLRSRKQLEEQKDEFGQPILQPIKVVLHGEREEDALRLPGYLQDAYELAEKFTRLLGARMRGAGFLKTLLLRRVGSTLHAGRLTAQRLLGDWGDLNGEDDEDEAESSEASFVRALTGPERSLLEQFVDALEREQSRDPKLAAVTEALLDWNWLEEGCIIFSQYRDSVAWLGEQLTAHLPGERIALYSGPTTSGIYHVGTFTPTSRDELKRAVQSGEIRLLLGTDAASEGLNLQRLSRLINLDLPWNPTRLEQRKGRIQRIGQRHDAVHILNLRYRGSVEDRVHARLSERLNDIRTLFGQIPDVLEDVWIQEALGQAKRAQQVIDAVPTRHAFEIRNAEVKLSHWEGCTEVLNALDVQAVLRKSWSERERPG</sequence>
<evidence type="ECO:0000259" key="3">
    <source>
        <dbReference type="PROSITE" id="PS51194"/>
    </source>
</evidence>
<name>A0A3G8YJM7_9DEIO</name>
<dbReference type="InterPro" id="IPR001650">
    <property type="entry name" value="Helicase_C-like"/>
</dbReference>